<accession>A0ABY7WR30</accession>
<keyword evidence="1" id="KW-0812">Transmembrane</keyword>
<dbReference type="EMBL" id="CP117880">
    <property type="protein sequence ID" value="WDF70795.1"/>
    <property type="molecule type" value="Genomic_DNA"/>
</dbReference>
<evidence type="ECO:0000259" key="2">
    <source>
        <dbReference type="Pfam" id="PF14534"/>
    </source>
</evidence>
<dbReference type="InterPro" id="IPR032710">
    <property type="entry name" value="NTF2-like_dom_sf"/>
</dbReference>
<keyword evidence="4" id="KW-1185">Reference proteome</keyword>
<proteinExistence type="predicted"/>
<protein>
    <submittedName>
        <fullName evidence="3">Nuclear transport factor 2 family protein</fullName>
    </submittedName>
</protein>
<keyword evidence="1" id="KW-1133">Transmembrane helix</keyword>
<dbReference type="InterPro" id="IPR027843">
    <property type="entry name" value="DUF4440"/>
</dbReference>
<reference evidence="3 4" key="1">
    <citation type="submission" date="2023-02" db="EMBL/GenBank/DDBJ databases">
        <title>Genome sequence of Sphingobacterium sp. KACC 22765.</title>
        <authorList>
            <person name="Kim S."/>
            <person name="Heo J."/>
            <person name="Kwon S.-W."/>
        </authorList>
    </citation>
    <scope>NUCLEOTIDE SEQUENCE [LARGE SCALE GENOMIC DNA]</scope>
    <source>
        <strain evidence="3 4">KACC 22765</strain>
    </source>
</reference>
<evidence type="ECO:0000256" key="1">
    <source>
        <dbReference type="SAM" id="Phobius"/>
    </source>
</evidence>
<feature type="domain" description="DUF4440" evidence="2">
    <location>
        <begin position="65"/>
        <end position="171"/>
    </location>
</feature>
<sequence length="180" mass="19672">MPGILDSDTYLSDLEECEVVCIFDQYSNKPMMLKQTYPSIAITALLIIFTVQVSYAQQKSVSAVEKAVNQLVQAMLKPDAPTLNNLVTNELTYGHSSGKIEDKAAFVSTLVSGASVFEKIDISAQTVQVVDRTAIVRHTLTAKTNDPGKGPATIKLGIMLTWVQTHGSWKLLARQAFKLP</sequence>
<dbReference type="SUPFAM" id="SSF54427">
    <property type="entry name" value="NTF2-like"/>
    <property type="match status" value="1"/>
</dbReference>
<dbReference type="Gene3D" id="3.10.450.50">
    <property type="match status" value="1"/>
</dbReference>
<name>A0ABY7WR30_9SPHI</name>
<dbReference type="Proteomes" id="UP001221558">
    <property type="component" value="Chromosome"/>
</dbReference>
<organism evidence="3 4">
    <name type="scientific">Sphingobacterium oryzagri</name>
    <dbReference type="NCBI Taxonomy" id="3025669"/>
    <lineage>
        <taxon>Bacteria</taxon>
        <taxon>Pseudomonadati</taxon>
        <taxon>Bacteroidota</taxon>
        <taxon>Sphingobacteriia</taxon>
        <taxon>Sphingobacteriales</taxon>
        <taxon>Sphingobacteriaceae</taxon>
        <taxon>Sphingobacterium</taxon>
    </lineage>
</organism>
<dbReference type="RefSeq" id="WP_274269499.1">
    <property type="nucleotide sequence ID" value="NZ_CP117880.1"/>
</dbReference>
<gene>
    <name evidence="3" type="ORF">PQ465_10550</name>
</gene>
<keyword evidence="1" id="KW-0472">Membrane</keyword>
<evidence type="ECO:0000313" key="3">
    <source>
        <dbReference type="EMBL" id="WDF70795.1"/>
    </source>
</evidence>
<feature type="transmembrane region" description="Helical" evidence="1">
    <location>
        <begin position="36"/>
        <end position="56"/>
    </location>
</feature>
<dbReference type="Pfam" id="PF14534">
    <property type="entry name" value="DUF4440"/>
    <property type="match status" value="1"/>
</dbReference>
<evidence type="ECO:0000313" key="4">
    <source>
        <dbReference type="Proteomes" id="UP001221558"/>
    </source>
</evidence>